<keyword evidence="2" id="KW-1185">Reference proteome</keyword>
<dbReference type="RefSeq" id="WP_323575916.1">
    <property type="nucleotide sequence ID" value="NZ_JAYGJQ010000001.1"/>
</dbReference>
<accession>A0ABU5VT47</accession>
<proteinExistence type="predicted"/>
<protein>
    <recommendedName>
        <fullName evidence="3">Outer membrane protein beta-barrel domain-containing protein</fullName>
    </recommendedName>
</protein>
<name>A0ABU5VT47_9BACT</name>
<organism evidence="1 2">
    <name type="scientific">Bacteriovorax antarcticus</name>
    <dbReference type="NCBI Taxonomy" id="3088717"/>
    <lineage>
        <taxon>Bacteria</taxon>
        <taxon>Pseudomonadati</taxon>
        <taxon>Bdellovibrionota</taxon>
        <taxon>Bacteriovoracia</taxon>
        <taxon>Bacteriovoracales</taxon>
        <taxon>Bacteriovoracaceae</taxon>
        <taxon>Bacteriovorax</taxon>
    </lineage>
</organism>
<dbReference type="EMBL" id="JAYGJQ010000001">
    <property type="protein sequence ID" value="MEA9356230.1"/>
    <property type="molecule type" value="Genomic_DNA"/>
</dbReference>
<dbReference type="Proteomes" id="UP001302274">
    <property type="component" value="Unassembled WGS sequence"/>
</dbReference>
<reference evidence="1 2" key="1">
    <citation type="submission" date="2023-11" db="EMBL/GenBank/DDBJ databases">
        <title>A Novel Polar Bacteriovorax (B. antarcticus) Isolated from the Biocrust in Antarctica.</title>
        <authorList>
            <person name="Mun W."/>
            <person name="Choi S.Y."/>
            <person name="Mitchell R.J."/>
        </authorList>
    </citation>
    <scope>NUCLEOTIDE SEQUENCE [LARGE SCALE GENOMIC DNA]</scope>
    <source>
        <strain evidence="1 2">PP10</strain>
    </source>
</reference>
<gene>
    <name evidence="1" type="ORF">SHI21_08455</name>
</gene>
<evidence type="ECO:0000313" key="2">
    <source>
        <dbReference type="Proteomes" id="UP001302274"/>
    </source>
</evidence>
<sequence>MIKKILLIIFYIFGSPVIAADTNNFIFPKGNLLMLAPPVINKDYFLLEFGFITEKKVKDSTYNAYVTGSLFQDSLNQKDKLKAGGLGFKGGVMIPTQPWIPLLFTMSFGFAKTVLHKNPFLGRDDTNAGKKDMVLLEAGALYRYNKYFLRLAYQVSNVSYFKRHTILTFGVSY</sequence>
<evidence type="ECO:0000313" key="1">
    <source>
        <dbReference type="EMBL" id="MEA9356230.1"/>
    </source>
</evidence>
<comment type="caution">
    <text evidence="1">The sequence shown here is derived from an EMBL/GenBank/DDBJ whole genome shotgun (WGS) entry which is preliminary data.</text>
</comment>
<evidence type="ECO:0008006" key="3">
    <source>
        <dbReference type="Google" id="ProtNLM"/>
    </source>
</evidence>